<sequence>MIIFYDASCPLCNTEMQHLKDADTKHKIVLEDLNSHDFSARYPCVNKNKAMAILHAQLPTGEMIYGLDVTYQAWKTVGKYRWLKIFRLPIIRYFADAAYMFFAKHRQKISRLLMPNASCLNGQCTVNTKDKQ</sequence>
<dbReference type="GO" id="GO:0015035">
    <property type="term" value="F:protein-disulfide reductase activity"/>
    <property type="evidence" value="ECO:0007669"/>
    <property type="project" value="InterPro"/>
</dbReference>
<evidence type="ECO:0000313" key="2">
    <source>
        <dbReference type="Proteomes" id="UP000279995"/>
    </source>
</evidence>
<dbReference type="PANTHER" id="PTHR34290">
    <property type="entry name" value="SI:CH73-390P7.2"/>
    <property type="match status" value="1"/>
</dbReference>
<proteinExistence type="predicted"/>
<dbReference type="InterPro" id="IPR007263">
    <property type="entry name" value="DCC1-like"/>
</dbReference>
<dbReference type="Proteomes" id="UP000279995">
    <property type="component" value="Chromosome II"/>
</dbReference>
<gene>
    <name evidence="1" type="ORF">D9T18_17835</name>
</gene>
<dbReference type="RefSeq" id="WP_121638427.1">
    <property type="nucleotide sequence ID" value="NZ_CP033066.1"/>
</dbReference>
<organism evidence="1 2">
    <name type="scientific">Pseudoalteromonas agarivorans</name>
    <dbReference type="NCBI Taxonomy" id="176102"/>
    <lineage>
        <taxon>Bacteria</taxon>
        <taxon>Pseudomonadati</taxon>
        <taxon>Pseudomonadota</taxon>
        <taxon>Gammaproteobacteria</taxon>
        <taxon>Alteromonadales</taxon>
        <taxon>Pseudoalteromonadaceae</taxon>
        <taxon>Pseudoalteromonas</taxon>
    </lineage>
</organism>
<dbReference type="PANTHER" id="PTHR34290:SF2">
    <property type="entry name" value="OS04G0668800 PROTEIN"/>
    <property type="match status" value="1"/>
</dbReference>
<protein>
    <submittedName>
        <fullName evidence="1">DUF393 domain-containing protein</fullName>
    </submittedName>
</protein>
<dbReference type="AlphaFoldDB" id="A0AAD0U1U0"/>
<evidence type="ECO:0000313" key="1">
    <source>
        <dbReference type="EMBL" id="AYM88548.1"/>
    </source>
</evidence>
<dbReference type="InterPro" id="IPR044691">
    <property type="entry name" value="DCC1_Trx"/>
</dbReference>
<dbReference type="Pfam" id="PF04134">
    <property type="entry name" value="DCC1-like"/>
    <property type="match status" value="1"/>
</dbReference>
<dbReference type="EMBL" id="CP033066">
    <property type="protein sequence ID" value="AYM88548.1"/>
    <property type="molecule type" value="Genomic_DNA"/>
</dbReference>
<name>A0AAD0U1U0_9GAMM</name>
<reference evidence="1 2" key="1">
    <citation type="submission" date="2018-10" db="EMBL/GenBank/DDBJ databases">
        <title>Complete Genome Sequence and Transcriptomic Profiles of a Marine Bacterium, Pseudoalteromonas agarivorans Hao 2018.</title>
        <authorList>
            <person name="Hao L."/>
        </authorList>
    </citation>
    <scope>NUCLEOTIDE SEQUENCE [LARGE SCALE GENOMIC DNA]</scope>
    <source>
        <strain evidence="1 2">Hao 2018</strain>
    </source>
</reference>
<accession>A0AAD0U1U0</accession>